<gene>
    <name evidence="1" type="ORF">LCGC14_0337380</name>
</gene>
<reference evidence="1" key="1">
    <citation type="journal article" date="2015" name="Nature">
        <title>Complex archaea that bridge the gap between prokaryotes and eukaryotes.</title>
        <authorList>
            <person name="Spang A."/>
            <person name="Saw J.H."/>
            <person name="Jorgensen S.L."/>
            <person name="Zaremba-Niedzwiedzka K."/>
            <person name="Martijn J."/>
            <person name="Lind A.E."/>
            <person name="van Eijk R."/>
            <person name="Schleper C."/>
            <person name="Guy L."/>
            <person name="Ettema T.J."/>
        </authorList>
    </citation>
    <scope>NUCLEOTIDE SEQUENCE</scope>
</reference>
<protein>
    <submittedName>
        <fullName evidence="1">Uncharacterized protein</fullName>
    </submittedName>
</protein>
<sequence>MKLDNKLLANRMDGYLWDQFEDSFMENVHGGASPEFMSERQHVIEKWRQSSGDNFVLTKTAFEICQRIKFDIDKFDYTILKGVIRPMATIHIETDTFYRYYIENDKVNCVALMFDKTENGTYLKYYSFGIYLATGQVVSHHDKSNEGLLKLFMQIMSYIELTDIKHIVMKPKDKYRSDKKERFINLTQDNFYLVDVSWNTYIHVGEFNVRGHFRWQRCDRDSQSVKLIFIKEFKKSRYHRSPKKEQANNRTNGKA</sequence>
<dbReference type="EMBL" id="LAZR01000243">
    <property type="protein sequence ID" value="KKN79716.1"/>
    <property type="molecule type" value="Genomic_DNA"/>
</dbReference>
<accession>A0A0F9W1Z5</accession>
<evidence type="ECO:0000313" key="1">
    <source>
        <dbReference type="EMBL" id="KKN79716.1"/>
    </source>
</evidence>
<dbReference type="AlphaFoldDB" id="A0A0F9W1Z5"/>
<organism evidence="1">
    <name type="scientific">marine sediment metagenome</name>
    <dbReference type="NCBI Taxonomy" id="412755"/>
    <lineage>
        <taxon>unclassified sequences</taxon>
        <taxon>metagenomes</taxon>
        <taxon>ecological metagenomes</taxon>
    </lineage>
</organism>
<name>A0A0F9W1Z5_9ZZZZ</name>
<proteinExistence type="predicted"/>
<comment type="caution">
    <text evidence="1">The sequence shown here is derived from an EMBL/GenBank/DDBJ whole genome shotgun (WGS) entry which is preliminary data.</text>
</comment>